<evidence type="ECO:0000313" key="11">
    <source>
        <dbReference type="EMBL" id="CAH9083336.1"/>
    </source>
</evidence>
<evidence type="ECO:0000256" key="8">
    <source>
        <dbReference type="PROSITE-ProRule" id="PRU10052"/>
    </source>
</evidence>
<dbReference type="EMBL" id="CAMAPF010000043">
    <property type="protein sequence ID" value="CAH9083336.1"/>
    <property type="molecule type" value="Genomic_DNA"/>
</dbReference>
<evidence type="ECO:0000256" key="1">
    <source>
        <dbReference type="ARBA" id="ARBA00004191"/>
    </source>
</evidence>
<dbReference type="Gene3D" id="2.160.20.10">
    <property type="entry name" value="Single-stranded right-handed beta-helix, Pectin lyase-like"/>
    <property type="match status" value="1"/>
</dbReference>
<accession>A0AAV0CSB4</accession>
<dbReference type="SUPFAM" id="SSF51126">
    <property type="entry name" value="Pectin lyase-like"/>
    <property type="match status" value="1"/>
</dbReference>
<evidence type="ECO:0000256" key="6">
    <source>
        <dbReference type="ARBA" id="ARBA00023295"/>
    </source>
</evidence>
<name>A0AAV0CSB4_9ASTE</name>
<comment type="similarity">
    <text evidence="2 9">Belongs to the glycosyl hydrolase 28 family.</text>
</comment>
<feature type="active site" evidence="8">
    <location>
        <position position="243"/>
    </location>
</feature>
<dbReference type="InterPro" id="IPR011050">
    <property type="entry name" value="Pectin_lyase_fold/virulence"/>
</dbReference>
<dbReference type="PROSITE" id="PS00502">
    <property type="entry name" value="POLYGALACTURONASE"/>
    <property type="match status" value="1"/>
</dbReference>
<comment type="subcellular location">
    <subcellularLocation>
        <location evidence="1">Secreted</location>
        <location evidence="1">Cell wall</location>
    </subcellularLocation>
</comment>
<proteinExistence type="inferred from homology"/>
<keyword evidence="12" id="KW-1185">Reference proteome</keyword>
<feature type="chain" id="PRO_5043415207" description="Polygalacturonase" evidence="10">
    <location>
        <begin position="24"/>
        <end position="390"/>
    </location>
</feature>
<dbReference type="GO" id="GO:0005975">
    <property type="term" value="P:carbohydrate metabolic process"/>
    <property type="evidence" value="ECO:0007669"/>
    <property type="project" value="InterPro"/>
</dbReference>
<dbReference type="PANTHER" id="PTHR31375">
    <property type="match status" value="1"/>
</dbReference>
<keyword evidence="6 9" id="KW-0326">Glycosidase</keyword>
<evidence type="ECO:0000256" key="4">
    <source>
        <dbReference type="ARBA" id="ARBA00022525"/>
    </source>
</evidence>
<evidence type="ECO:0000256" key="7">
    <source>
        <dbReference type="ARBA" id="ARBA00023316"/>
    </source>
</evidence>
<dbReference type="InterPro" id="IPR012334">
    <property type="entry name" value="Pectin_lyas_fold"/>
</dbReference>
<dbReference type="AlphaFoldDB" id="A0AAV0CSB4"/>
<dbReference type="InterPro" id="IPR006626">
    <property type="entry name" value="PbH1"/>
</dbReference>
<reference evidence="11" key="1">
    <citation type="submission" date="2022-07" db="EMBL/GenBank/DDBJ databases">
        <authorList>
            <person name="Macas J."/>
            <person name="Novak P."/>
            <person name="Neumann P."/>
        </authorList>
    </citation>
    <scope>NUCLEOTIDE SEQUENCE</scope>
</reference>
<dbReference type="Proteomes" id="UP001152523">
    <property type="component" value="Unassembled WGS sequence"/>
</dbReference>
<evidence type="ECO:0000256" key="3">
    <source>
        <dbReference type="ARBA" id="ARBA00022512"/>
    </source>
</evidence>
<organism evidence="11 12">
    <name type="scientific">Cuscuta epithymum</name>
    <dbReference type="NCBI Taxonomy" id="186058"/>
    <lineage>
        <taxon>Eukaryota</taxon>
        <taxon>Viridiplantae</taxon>
        <taxon>Streptophyta</taxon>
        <taxon>Embryophyta</taxon>
        <taxon>Tracheophyta</taxon>
        <taxon>Spermatophyta</taxon>
        <taxon>Magnoliopsida</taxon>
        <taxon>eudicotyledons</taxon>
        <taxon>Gunneridae</taxon>
        <taxon>Pentapetalae</taxon>
        <taxon>asterids</taxon>
        <taxon>lamiids</taxon>
        <taxon>Solanales</taxon>
        <taxon>Convolvulaceae</taxon>
        <taxon>Cuscuteae</taxon>
        <taxon>Cuscuta</taxon>
        <taxon>Cuscuta subgen. Cuscuta</taxon>
    </lineage>
</organism>
<evidence type="ECO:0000256" key="9">
    <source>
        <dbReference type="RuleBase" id="RU361169"/>
    </source>
</evidence>
<keyword evidence="10" id="KW-0732">Signal</keyword>
<gene>
    <name evidence="11" type="ORF">CEPIT_LOCUS8529</name>
</gene>
<protein>
    <recommendedName>
        <fullName evidence="13">Polygalacturonase</fullName>
    </recommendedName>
</protein>
<feature type="signal peptide" evidence="10">
    <location>
        <begin position="1"/>
        <end position="23"/>
    </location>
</feature>
<evidence type="ECO:0000256" key="2">
    <source>
        <dbReference type="ARBA" id="ARBA00008834"/>
    </source>
</evidence>
<keyword evidence="5 9" id="KW-0378">Hydrolase</keyword>
<comment type="caution">
    <text evidence="11">The sequence shown here is derived from an EMBL/GenBank/DDBJ whole genome shotgun (WGS) entry which is preliminary data.</text>
</comment>
<dbReference type="InterPro" id="IPR000743">
    <property type="entry name" value="Glyco_hydro_28"/>
</dbReference>
<evidence type="ECO:0000256" key="10">
    <source>
        <dbReference type="SAM" id="SignalP"/>
    </source>
</evidence>
<dbReference type="Pfam" id="PF00295">
    <property type="entry name" value="Glyco_hydro_28"/>
    <property type="match status" value="1"/>
</dbReference>
<dbReference type="FunFam" id="2.160.20.10:FF:000004">
    <property type="entry name" value="Pectin lyase-like superfamily protein"/>
    <property type="match status" value="1"/>
</dbReference>
<dbReference type="GO" id="GO:0004650">
    <property type="term" value="F:polygalacturonase activity"/>
    <property type="evidence" value="ECO:0007669"/>
    <property type="project" value="InterPro"/>
</dbReference>
<dbReference type="GO" id="GO:0071555">
    <property type="term" value="P:cell wall organization"/>
    <property type="evidence" value="ECO:0007669"/>
    <property type="project" value="UniProtKB-KW"/>
</dbReference>
<keyword evidence="3" id="KW-0134">Cell wall</keyword>
<evidence type="ECO:0000313" key="12">
    <source>
        <dbReference type="Proteomes" id="UP001152523"/>
    </source>
</evidence>
<keyword evidence="4" id="KW-0964">Secreted</keyword>
<evidence type="ECO:0000256" key="5">
    <source>
        <dbReference type="ARBA" id="ARBA00022801"/>
    </source>
</evidence>
<keyword evidence="7" id="KW-0961">Cell wall biogenesis/degradation</keyword>
<evidence type="ECO:0008006" key="13">
    <source>
        <dbReference type="Google" id="ProtNLM"/>
    </source>
</evidence>
<dbReference type="SMART" id="SM00710">
    <property type="entry name" value="PbH1"/>
    <property type="match status" value="6"/>
</dbReference>
<sequence length="390" mass="41743">MEKRLHFPLVLALFLLATTIVVANGMYNVESYGAIPDGRSDSTNAFLRAWDAVCRLDRPATVFVPRGKFILRNVFFHGETCKNTRGITFQISGTILAPSDYNVIGHSETWITFNRVNNVSIVGGTLDAQGASLWDCKNSGQLGCPNGAATLAFYNSDNVAITGLSSENSQKFHIVIYGTRKAMLQGLKISAAEDSPNTDGIHIQSSTQVTVLNSFIATGDDCISIGPGSTYLWIESVACGPGHGISIGSLGWAMHEAGVENVKVKNVQFTGTENGLRIKTWARPSNGFVRNVEFRGATMVDVSNPIIIDQKYCPGKNQNCPSQTSGVKITGVTFQDIQGTSATKVAFALLCSSSRPCKGITVDGVNLTYNGQLAQASCVNAACPHSFGRN</sequence>